<name>A0A6V7HHR6_9HYME</name>
<comment type="caution">
    <text evidence="1">The sequence shown here is derived from an EMBL/GenBank/DDBJ whole genome shotgun (WGS) entry which is preliminary data.</text>
</comment>
<evidence type="ECO:0000313" key="2">
    <source>
        <dbReference type="Proteomes" id="UP000752696"/>
    </source>
</evidence>
<evidence type="ECO:0000313" key="1">
    <source>
        <dbReference type="EMBL" id="CAD1479866.1"/>
    </source>
</evidence>
<sequence>MANESSNKFLTQEVRRNRCSNDTTNKRFRIPNERLLSEFAFQYRHLFVKRYRPSAKIESFGHEGIHTQSISKRLLAIICSIASLLRVECNNHRMIGSSFYLHISTDVRTGSGMHQQPVHYGFIAWGVGKDVRHLSLEFARAEVSRRYANCLMLLFFIELIHTDCRFEIHLGPDTS</sequence>
<organism evidence="1 2">
    <name type="scientific">Heterotrigona itama</name>
    <dbReference type="NCBI Taxonomy" id="395501"/>
    <lineage>
        <taxon>Eukaryota</taxon>
        <taxon>Metazoa</taxon>
        <taxon>Ecdysozoa</taxon>
        <taxon>Arthropoda</taxon>
        <taxon>Hexapoda</taxon>
        <taxon>Insecta</taxon>
        <taxon>Pterygota</taxon>
        <taxon>Neoptera</taxon>
        <taxon>Endopterygota</taxon>
        <taxon>Hymenoptera</taxon>
        <taxon>Apocrita</taxon>
        <taxon>Aculeata</taxon>
        <taxon>Apoidea</taxon>
        <taxon>Anthophila</taxon>
        <taxon>Apidae</taxon>
        <taxon>Heterotrigona</taxon>
    </lineage>
</organism>
<protein>
    <submittedName>
        <fullName evidence="1">Uncharacterized protein</fullName>
    </submittedName>
</protein>
<reference evidence="1" key="1">
    <citation type="submission" date="2020-07" db="EMBL/GenBank/DDBJ databases">
        <authorList>
            <person name="Nazaruddin N."/>
        </authorList>
    </citation>
    <scope>NUCLEOTIDE SEQUENCE</scope>
</reference>
<proteinExistence type="predicted"/>
<accession>A0A6V7HHR6</accession>
<dbReference type="EMBL" id="CAJDYZ010011702">
    <property type="protein sequence ID" value="CAD1479866.1"/>
    <property type="molecule type" value="Genomic_DNA"/>
</dbReference>
<keyword evidence="2" id="KW-1185">Reference proteome</keyword>
<gene>
    <name evidence="1" type="ORF">MHI_LOCUS886560</name>
</gene>
<dbReference type="Proteomes" id="UP000752696">
    <property type="component" value="Unassembled WGS sequence"/>
</dbReference>
<dbReference type="AlphaFoldDB" id="A0A6V7HHR6"/>